<feature type="transmembrane region" description="Helical" evidence="1">
    <location>
        <begin position="63"/>
        <end position="96"/>
    </location>
</feature>
<dbReference type="Pfam" id="PF05437">
    <property type="entry name" value="AzlD"/>
    <property type="match status" value="1"/>
</dbReference>
<comment type="caution">
    <text evidence="2">The sequence shown here is derived from an EMBL/GenBank/DDBJ whole genome shotgun (WGS) entry which is preliminary data.</text>
</comment>
<organism evidence="2 3">
    <name type="scientific">Butyricicoccus intestinisimiae</name>
    <dbReference type="NCBI Taxonomy" id="2841509"/>
    <lineage>
        <taxon>Bacteria</taxon>
        <taxon>Bacillati</taxon>
        <taxon>Bacillota</taxon>
        <taxon>Clostridia</taxon>
        <taxon>Eubacteriales</taxon>
        <taxon>Butyricicoccaceae</taxon>
        <taxon>Butyricicoccus</taxon>
    </lineage>
</organism>
<accession>A0ABS6ESB9</accession>
<protein>
    <submittedName>
        <fullName evidence="2">AzlD domain-containing protein</fullName>
    </submittedName>
</protein>
<feature type="transmembrane region" description="Helical" evidence="1">
    <location>
        <begin position="6"/>
        <end position="27"/>
    </location>
</feature>
<dbReference type="RefSeq" id="WP_216470231.1">
    <property type="nucleotide sequence ID" value="NZ_JAHLQI010000003.1"/>
</dbReference>
<proteinExistence type="predicted"/>
<feature type="transmembrane region" description="Helical" evidence="1">
    <location>
        <begin position="39"/>
        <end position="57"/>
    </location>
</feature>
<evidence type="ECO:0000256" key="1">
    <source>
        <dbReference type="SAM" id="Phobius"/>
    </source>
</evidence>
<keyword evidence="3" id="KW-1185">Reference proteome</keyword>
<keyword evidence="1" id="KW-1133">Transmembrane helix</keyword>
<dbReference type="InterPro" id="IPR008407">
    <property type="entry name" value="Brnchd-chn_aa_trnsp_AzlD"/>
</dbReference>
<dbReference type="Proteomes" id="UP000783588">
    <property type="component" value="Unassembled WGS sequence"/>
</dbReference>
<sequence>MLNNAWIYIAVMAGVTYLIRVLPLTLIRKEIKNQTIRSFLFYVPYVTLAVMTFPAIIQATDSMWAGLAALIAGIALAWFGGSLFQVAVAACAVVFVLELFL</sequence>
<gene>
    <name evidence="2" type="ORF">KQI75_08105</name>
</gene>
<evidence type="ECO:0000313" key="3">
    <source>
        <dbReference type="Proteomes" id="UP000783588"/>
    </source>
</evidence>
<evidence type="ECO:0000313" key="2">
    <source>
        <dbReference type="EMBL" id="MBU5490583.1"/>
    </source>
</evidence>
<reference evidence="2 3" key="1">
    <citation type="submission" date="2021-06" db="EMBL/GenBank/DDBJ databases">
        <authorList>
            <person name="Sun Q."/>
            <person name="Li D."/>
        </authorList>
    </citation>
    <scope>NUCLEOTIDE SEQUENCE [LARGE SCALE GENOMIC DNA]</scope>
    <source>
        <strain evidence="2 3">MSJd-7</strain>
    </source>
</reference>
<dbReference type="EMBL" id="JAHLQI010000003">
    <property type="protein sequence ID" value="MBU5490583.1"/>
    <property type="molecule type" value="Genomic_DNA"/>
</dbReference>
<name>A0ABS6ESB9_9FIRM</name>
<keyword evidence="1" id="KW-0812">Transmembrane</keyword>
<keyword evidence="1" id="KW-0472">Membrane</keyword>